<protein>
    <recommendedName>
        <fullName evidence="7">PpiC domain-containing protein</fullName>
    </recommendedName>
</protein>
<keyword evidence="3 6" id="KW-0697">Rotamase</keyword>
<keyword evidence="5 6" id="KW-0413">Isomerase</keyword>
<dbReference type="Pfam" id="PF00639">
    <property type="entry name" value="Rotamase"/>
    <property type="match status" value="1"/>
</dbReference>
<dbReference type="SUPFAM" id="SSF54534">
    <property type="entry name" value="FKBP-like"/>
    <property type="match status" value="1"/>
</dbReference>
<dbReference type="InterPro" id="IPR050280">
    <property type="entry name" value="OMP_Chaperone_SurA"/>
</dbReference>
<dbReference type="RefSeq" id="WP_281796152.1">
    <property type="nucleotide sequence ID" value="NZ_BSDR01000001.1"/>
</dbReference>
<dbReference type="InterPro" id="IPR046357">
    <property type="entry name" value="PPIase_dom_sf"/>
</dbReference>
<evidence type="ECO:0000313" key="9">
    <source>
        <dbReference type="Proteomes" id="UP001144372"/>
    </source>
</evidence>
<accession>A0A9W6FW97</accession>
<sequence>MLTTKRWCSILLIVLTLWAGAAWGETLDRIVAVVNGDVILYSELQEKVRQVEKISPESKPADATLQPQFERQVLNQIIQERLTEQEVRRMKIAVSDREVDAAVDSLKRENNFTDAQFEYVVQQGGQTIEQFRSGIKKELERSRLLERVLKSKTVITDEQVDAYLKNAKTDEGNTKERLRLSIIFLPTSEGAQGKDADDVEKLAREIHRRLKGGGDFAKLAKEYSKGPAPEEGGDIGYIAAEELAPDIASAVRGLNANDVSEVVKAPAGYYIVKVVDVQREKLDSGDSSARDKARRALFQREMSRKFEEWIKELEARSFIQVSL</sequence>
<keyword evidence="4" id="KW-0143">Chaperone</keyword>
<keyword evidence="1" id="KW-0732">Signal</keyword>
<evidence type="ECO:0000256" key="6">
    <source>
        <dbReference type="PROSITE-ProRule" id="PRU00278"/>
    </source>
</evidence>
<dbReference type="InterPro" id="IPR027304">
    <property type="entry name" value="Trigger_fact/SurA_dom_sf"/>
</dbReference>
<dbReference type="Gene3D" id="1.10.4030.10">
    <property type="entry name" value="Porin chaperone SurA, peptide-binding domain"/>
    <property type="match status" value="1"/>
</dbReference>
<keyword evidence="9" id="KW-1185">Reference proteome</keyword>
<dbReference type="PANTHER" id="PTHR47637:SF1">
    <property type="entry name" value="CHAPERONE SURA"/>
    <property type="match status" value="1"/>
</dbReference>
<dbReference type="InterPro" id="IPR015391">
    <property type="entry name" value="SurA_N"/>
</dbReference>
<evidence type="ECO:0000256" key="2">
    <source>
        <dbReference type="ARBA" id="ARBA00022764"/>
    </source>
</evidence>
<feature type="domain" description="PpiC" evidence="7">
    <location>
        <begin position="175"/>
        <end position="276"/>
    </location>
</feature>
<comment type="caution">
    <text evidence="8">The sequence shown here is derived from an EMBL/GenBank/DDBJ whole genome shotgun (WGS) entry which is preliminary data.</text>
</comment>
<name>A0A9W6FW97_9BACT</name>
<dbReference type="Pfam" id="PF09312">
    <property type="entry name" value="SurA_N"/>
    <property type="match status" value="1"/>
</dbReference>
<dbReference type="AlphaFoldDB" id="A0A9W6FW97"/>
<dbReference type="SUPFAM" id="SSF109998">
    <property type="entry name" value="Triger factor/SurA peptide-binding domain-like"/>
    <property type="match status" value="1"/>
</dbReference>
<evidence type="ECO:0000259" key="7">
    <source>
        <dbReference type="PROSITE" id="PS50198"/>
    </source>
</evidence>
<organism evidence="8 9">
    <name type="scientific">Desulforhabdus amnigena</name>
    <dbReference type="NCBI Taxonomy" id="40218"/>
    <lineage>
        <taxon>Bacteria</taxon>
        <taxon>Pseudomonadati</taxon>
        <taxon>Thermodesulfobacteriota</taxon>
        <taxon>Syntrophobacteria</taxon>
        <taxon>Syntrophobacterales</taxon>
        <taxon>Syntrophobacteraceae</taxon>
        <taxon>Desulforhabdus</taxon>
    </lineage>
</organism>
<keyword evidence="2" id="KW-0574">Periplasm</keyword>
<reference evidence="8" key="1">
    <citation type="submission" date="2022-12" db="EMBL/GenBank/DDBJ databases">
        <title>Reference genome sequencing for broad-spectrum identification of bacterial and archaeal isolates by mass spectrometry.</title>
        <authorList>
            <person name="Sekiguchi Y."/>
            <person name="Tourlousse D.M."/>
        </authorList>
    </citation>
    <scope>NUCLEOTIDE SEQUENCE</scope>
    <source>
        <strain evidence="8">ASRB1</strain>
    </source>
</reference>
<dbReference type="PANTHER" id="PTHR47637">
    <property type="entry name" value="CHAPERONE SURA"/>
    <property type="match status" value="1"/>
</dbReference>
<evidence type="ECO:0000256" key="1">
    <source>
        <dbReference type="ARBA" id="ARBA00022729"/>
    </source>
</evidence>
<evidence type="ECO:0000256" key="3">
    <source>
        <dbReference type="ARBA" id="ARBA00023110"/>
    </source>
</evidence>
<evidence type="ECO:0000256" key="5">
    <source>
        <dbReference type="ARBA" id="ARBA00023235"/>
    </source>
</evidence>
<dbReference type="Gene3D" id="3.10.50.40">
    <property type="match status" value="1"/>
</dbReference>
<dbReference type="Proteomes" id="UP001144372">
    <property type="component" value="Unassembled WGS sequence"/>
</dbReference>
<evidence type="ECO:0000256" key="4">
    <source>
        <dbReference type="ARBA" id="ARBA00023186"/>
    </source>
</evidence>
<dbReference type="InterPro" id="IPR000297">
    <property type="entry name" value="PPIase_PpiC"/>
</dbReference>
<gene>
    <name evidence="8" type="ORF">DAMNIGENAA_34400</name>
</gene>
<evidence type="ECO:0000313" key="8">
    <source>
        <dbReference type="EMBL" id="GLI36007.1"/>
    </source>
</evidence>
<dbReference type="GO" id="GO:0003755">
    <property type="term" value="F:peptidyl-prolyl cis-trans isomerase activity"/>
    <property type="evidence" value="ECO:0007669"/>
    <property type="project" value="UniProtKB-KW"/>
</dbReference>
<dbReference type="EMBL" id="BSDR01000001">
    <property type="protein sequence ID" value="GLI36007.1"/>
    <property type="molecule type" value="Genomic_DNA"/>
</dbReference>
<proteinExistence type="predicted"/>
<dbReference type="PROSITE" id="PS50198">
    <property type="entry name" value="PPIC_PPIASE_2"/>
    <property type="match status" value="1"/>
</dbReference>